<gene>
    <name evidence="7" type="ORF">TL16_g06851</name>
</gene>
<reference evidence="8" key="1">
    <citation type="journal article" date="2023" name="Commun. Biol.">
        <title>Genome analysis of Parmales, the sister group of diatoms, reveals the evolutionary specialization of diatoms from phago-mixotrophs to photoautotrophs.</title>
        <authorList>
            <person name="Ban H."/>
            <person name="Sato S."/>
            <person name="Yoshikawa S."/>
            <person name="Yamada K."/>
            <person name="Nakamura Y."/>
            <person name="Ichinomiya M."/>
            <person name="Sato N."/>
            <person name="Blanc-Mathieu R."/>
            <person name="Endo H."/>
            <person name="Kuwata A."/>
            <person name="Ogata H."/>
        </authorList>
    </citation>
    <scope>NUCLEOTIDE SEQUENCE [LARGE SCALE GENOMIC DNA]</scope>
</reference>
<evidence type="ECO:0000256" key="2">
    <source>
        <dbReference type="ARBA" id="ARBA00023125"/>
    </source>
</evidence>
<name>A0A9W7EBX0_9STRA</name>
<evidence type="ECO:0000256" key="3">
    <source>
        <dbReference type="ARBA" id="ARBA00023242"/>
    </source>
</evidence>
<evidence type="ECO:0000313" key="8">
    <source>
        <dbReference type="Proteomes" id="UP001162640"/>
    </source>
</evidence>
<keyword evidence="3" id="KW-0539">Nucleus</keyword>
<evidence type="ECO:0000256" key="1">
    <source>
        <dbReference type="ARBA" id="ARBA00004123"/>
    </source>
</evidence>
<dbReference type="FunFam" id="1.10.10.10:FF:000479">
    <property type="entry name" value="Predicted protein"/>
    <property type="match status" value="1"/>
</dbReference>
<dbReference type="PANTHER" id="PTHR10015:SF206">
    <property type="entry name" value="HSF-TYPE DNA-BINDING DOMAIN-CONTAINING PROTEIN"/>
    <property type="match status" value="1"/>
</dbReference>
<dbReference type="SUPFAM" id="SSF46785">
    <property type="entry name" value="Winged helix' DNA-binding domain"/>
    <property type="match status" value="1"/>
</dbReference>
<proteinExistence type="inferred from homology"/>
<dbReference type="InterPro" id="IPR036390">
    <property type="entry name" value="WH_DNA-bd_sf"/>
</dbReference>
<feature type="region of interest" description="Disordered" evidence="5">
    <location>
        <begin position="135"/>
        <end position="178"/>
    </location>
</feature>
<evidence type="ECO:0000256" key="4">
    <source>
        <dbReference type="RuleBase" id="RU004020"/>
    </source>
</evidence>
<dbReference type="Pfam" id="PF00447">
    <property type="entry name" value="HSF_DNA-bind"/>
    <property type="match status" value="1"/>
</dbReference>
<dbReference type="AlphaFoldDB" id="A0A9W7EBX0"/>
<dbReference type="PANTHER" id="PTHR10015">
    <property type="entry name" value="HEAT SHOCK TRANSCRIPTION FACTOR"/>
    <property type="match status" value="1"/>
</dbReference>
<dbReference type="GO" id="GO:0005634">
    <property type="term" value="C:nucleus"/>
    <property type="evidence" value="ECO:0007669"/>
    <property type="project" value="UniProtKB-SubCell"/>
</dbReference>
<comment type="similarity">
    <text evidence="4">Belongs to the HSF family.</text>
</comment>
<dbReference type="Proteomes" id="UP001162640">
    <property type="component" value="Unassembled WGS sequence"/>
</dbReference>
<organism evidence="7 8">
    <name type="scientific">Triparma laevis f. inornata</name>
    <dbReference type="NCBI Taxonomy" id="1714386"/>
    <lineage>
        <taxon>Eukaryota</taxon>
        <taxon>Sar</taxon>
        <taxon>Stramenopiles</taxon>
        <taxon>Ochrophyta</taxon>
        <taxon>Bolidophyceae</taxon>
        <taxon>Parmales</taxon>
        <taxon>Triparmaceae</taxon>
        <taxon>Triparma</taxon>
    </lineage>
</organism>
<protein>
    <recommendedName>
        <fullName evidence="6">HSF-type DNA-binding domain-containing protein</fullName>
    </recommendedName>
</protein>
<feature type="compositionally biased region" description="Polar residues" evidence="5">
    <location>
        <begin position="236"/>
        <end position="254"/>
    </location>
</feature>
<dbReference type="SMART" id="SM00415">
    <property type="entry name" value="HSF"/>
    <property type="match status" value="1"/>
</dbReference>
<comment type="caution">
    <text evidence="7">The sequence shown here is derived from an EMBL/GenBank/DDBJ whole genome shotgun (WGS) entry which is preliminary data.</text>
</comment>
<feature type="region of interest" description="Disordered" evidence="5">
    <location>
        <begin position="226"/>
        <end position="279"/>
    </location>
</feature>
<dbReference type="EMBL" id="BLQM01000211">
    <property type="protein sequence ID" value="GMH75709.1"/>
    <property type="molecule type" value="Genomic_DNA"/>
</dbReference>
<dbReference type="GO" id="GO:0003700">
    <property type="term" value="F:DNA-binding transcription factor activity"/>
    <property type="evidence" value="ECO:0007669"/>
    <property type="project" value="InterPro"/>
</dbReference>
<evidence type="ECO:0000256" key="5">
    <source>
        <dbReference type="SAM" id="MobiDB-lite"/>
    </source>
</evidence>
<feature type="domain" description="HSF-type DNA-binding" evidence="6">
    <location>
        <begin position="23"/>
        <end position="108"/>
    </location>
</feature>
<sequence>MFGQFPFYQFGNGVNGGQRSNDKKMLTEADPSYIGWLSHGRGFKIRDQKSFVDNVMQLHFKHTKITSFQRQLNLYGFRRLTRGPDTGAYFHEYFLRDMPRLCVRMRRQKIKGTGHKPHHDIEKEPDFYRMEPVGPMTKEQQQEGRGNSASSMMSDDSGSMLPPPPSLSQRLSGSFGGNRLTRTISTMLRRVSSLGSEGWDEQPPDNLDEEIAVDFDEIFRSDSQGDVGELSKFEKNSSINFSGNSTGTTQSMLASSGGGFQTSDRSINDMGGSSGRRKL</sequence>
<dbReference type="GO" id="GO:0043565">
    <property type="term" value="F:sequence-specific DNA binding"/>
    <property type="evidence" value="ECO:0007669"/>
    <property type="project" value="InterPro"/>
</dbReference>
<feature type="compositionally biased region" description="Low complexity" evidence="5">
    <location>
        <begin position="148"/>
        <end position="160"/>
    </location>
</feature>
<dbReference type="InterPro" id="IPR000232">
    <property type="entry name" value="HSF_DNA-bd"/>
</dbReference>
<keyword evidence="2" id="KW-0238">DNA-binding</keyword>
<evidence type="ECO:0000259" key="6">
    <source>
        <dbReference type="SMART" id="SM00415"/>
    </source>
</evidence>
<dbReference type="Gene3D" id="1.10.10.10">
    <property type="entry name" value="Winged helix-like DNA-binding domain superfamily/Winged helix DNA-binding domain"/>
    <property type="match status" value="1"/>
</dbReference>
<comment type="subcellular location">
    <subcellularLocation>
        <location evidence="1">Nucleus</location>
    </subcellularLocation>
</comment>
<accession>A0A9W7EBX0</accession>
<dbReference type="InterPro" id="IPR036388">
    <property type="entry name" value="WH-like_DNA-bd_sf"/>
</dbReference>
<evidence type="ECO:0000313" key="7">
    <source>
        <dbReference type="EMBL" id="GMH75709.1"/>
    </source>
</evidence>